<proteinExistence type="predicted"/>
<protein>
    <submittedName>
        <fullName evidence="1">Uncharacterized protein</fullName>
    </submittedName>
</protein>
<reference evidence="1" key="2">
    <citation type="journal article" date="2020" name="Microorganisms">
        <title>Osmotic Adaptation and Compatible Solute Biosynthesis of Phototrophic Bacteria as Revealed from Genome Analyses.</title>
        <authorList>
            <person name="Imhoff J.F."/>
            <person name="Rahn T."/>
            <person name="Kunzel S."/>
            <person name="Keller A."/>
            <person name="Neulinger S.C."/>
        </authorList>
    </citation>
    <scope>NUCLEOTIDE SEQUENCE</scope>
    <source>
        <strain evidence="1">DSM 11080</strain>
    </source>
</reference>
<organism evidence="1 2">
    <name type="scientific">Halochromatium glycolicum</name>
    <dbReference type="NCBI Taxonomy" id="85075"/>
    <lineage>
        <taxon>Bacteria</taxon>
        <taxon>Pseudomonadati</taxon>
        <taxon>Pseudomonadota</taxon>
        <taxon>Gammaproteobacteria</taxon>
        <taxon>Chromatiales</taxon>
        <taxon>Chromatiaceae</taxon>
        <taxon>Halochromatium</taxon>
    </lineage>
</organism>
<dbReference type="Proteomes" id="UP001296776">
    <property type="component" value="Unassembled WGS sequence"/>
</dbReference>
<sequence>MAAALLAHAKEIRDDGFIVEMVVWELPEPLPPCRHRYKYRLFFGTGDRCWVRIHAVSTISGSTRSCSISRWA</sequence>
<dbReference type="EMBL" id="NRSJ01000023">
    <property type="protein sequence ID" value="MBK1705530.1"/>
    <property type="molecule type" value="Genomic_DNA"/>
</dbReference>
<accession>A0AAJ0XAW1</accession>
<evidence type="ECO:0000313" key="1">
    <source>
        <dbReference type="EMBL" id="MBK1705530.1"/>
    </source>
</evidence>
<keyword evidence="2" id="KW-1185">Reference proteome</keyword>
<evidence type="ECO:0000313" key="2">
    <source>
        <dbReference type="Proteomes" id="UP001296776"/>
    </source>
</evidence>
<gene>
    <name evidence="1" type="ORF">CKO40_13450</name>
</gene>
<reference evidence="1" key="1">
    <citation type="submission" date="2017-08" db="EMBL/GenBank/DDBJ databases">
        <authorList>
            <person name="Imhoff J.F."/>
            <person name="Rahn T."/>
            <person name="Kuenzel S."/>
            <person name="Neulinger S.C."/>
        </authorList>
    </citation>
    <scope>NUCLEOTIDE SEQUENCE</scope>
    <source>
        <strain evidence="1">DSM 11080</strain>
    </source>
</reference>
<name>A0AAJ0XAW1_9GAMM</name>
<comment type="caution">
    <text evidence="1">The sequence shown here is derived from an EMBL/GenBank/DDBJ whole genome shotgun (WGS) entry which is preliminary data.</text>
</comment>
<dbReference type="AlphaFoldDB" id="A0AAJ0XAW1"/>
<dbReference type="Pfam" id="PF20126">
    <property type="entry name" value="TumE"/>
    <property type="match status" value="1"/>
</dbReference>
<dbReference type="InterPro" id="IPR045397">
    <property type="entry name" value="TumE-like"/>
</dbReference>